<comment type="caution">
    <text evidence="2">The sequence shown here is derived from an EMBL/GenBank/DDBJ whole genome shotgun (WGS) entry which is preliminary data.</text>
</comment>
<dbReference type="RefSeq" id="XP_062717712.1">
    <property type="nucleotide sequence ID" value="XM_062863653.1"/>
</dbReference>
<dbReference type="Proteomes" id="UP001273166">
    <property type="component" value="Unassembled WGS sequence"/>
</dbReference>
<organism evidence="2 3">
    <name type="scientific">Chaetomium strumarium</name>
    <dbReference type="NCBI Taxonomy" id="1170767"/>
    <lineage>
        <taxon>Eukaryota</taxon>
        <taxon>Fungi</taxon>
        <taxon>Dikarya</taxon>
        <taxon>Ascomycota</taxon>
        <taxon>Pezizomycotina</taxon>
        <taxon>Sordariomycetes</taxon>
        <taxon>Sordariomycetidae</taxon>
        <taxon>Sordariales</taxon>
        <taxon>Chaetomiaceae</taxon>
        <taxon>Chaetomium</taxon>
    </lineage>
</organism>
<reference evidence="2" key="1">
    <citation type="journal article" date="2023" name="Mol. Phylogenet. Evol.">
        <title>Genome-scale phylogeny and comparative genomics of the fungal order Sordariales.</title>
        <authorList>
            <person name="Hensen N."/>
            <person name="Bonometti L."/>
            <person name="Westerberg I."/>
            <person name="Brannstrom I.O."/>
            <person name="Guillou S."/>
            <person name="Cros-Aarteil S."/>
            <person name="Calhoun S."/>
            <person name="Haridas S."/>
            <person name="Kuo A."/>
            <person name="Mondo S."/>
            <person name="Pangilinan J."/>
            <person name="Riley R."/>
            <person name="LaButti K."/>
            <person name="Andreopoulos B."/>
            <person name="Lipzen A."/>
            <person name="Chen C."/>
            <person name="Yan M."/>
            <person name="Daum C."/>
            <person name="Ng V."/>
            <person name="Clum A."/>
            <person name="Steindorff A."/>
            <person name="Ohm R.A."/>
            <person name="Martin F."/>
            <person name="Silar P."/>
            <person name="Natvig D.O."/>
            <person name="Lalanne C."/>
            <person name="Gautier V."/>
            <person name="Ament-Velasquez S.L."/>
            <person name="Kruys A."/>
            <person name="Hutchinson M.I."/>
            <person name="Powell A.J."/>
            <person name="Barry K."/>
            <person name="Miller A.N."/>
            <person name="Grigoriev I.V."/>
            <person name="Debuchy R."/>
            <person name="Gladieux P."/>
            <person name="Hiltunen Thoren M."/>
            <person name="Johannesson H."/>
        </authorList>
    </citation>
    <scope>NUCLEOTIDE SEQUENCE</scope>
    <source>
        <strain evidence="2">CBS 333.67</strain>
    </source>
</reference>
<accession>A0AAJ0GL72</accession>
<name>A0AAJ0GL72_9PEZI</name>
<reference evidence="2" key="2">
    <citation type="submission" date="2023-06" db="EMBL/GenBank/DDBJ databases">
        <authorList>
            <consortium name="Lawrence Berkeley National Laboratory"/>
            <person name="Mondo S.J."/>
            <person name="Hensen N."/>
            <person name="Bonometti L."/>
            <person name="Westerberg I."/>
            <person name="Brannstrom I.O."/>
            <person name="Guillou S."/>
            <person name="Cros-Aarteil S."/>
            <person name="Calhoun S."/>
            <person name="Haridas S."/>
            <person name="Kuo A."/>
            <person name="Pangilinan J."/>
            <person name="Riley R."/>
            <person name="Labutti K."/>
            <person name="Andreopoulos B."/>
            <person name="Lipzen A."/>
            <person name="Chen C."/>
            <person name="Yanf M."/>
            <person name="Daum C."/>
            <person name="Ng V."/>
            <person name="Clum A."/>
            <person name="Steindorff A."/>
            <person name="Ohm R."/>
            <person name="Martin F."/>
            <person name="Silar P."/>
            <person name="Natvig D."/>
            <person name="Lalanne C."/>
            <person name="Gautier V."/>
            <person name="Ament-Velasquez S.L."/>
            <person name="Kruys A."/>
            <person name="Hutchinson M.I."/>
            <person name="Powell A.J."/>
            <person name="Barry K."/>
            <person name="Miller A.N."/>
            <person name="Grigoriev I.V."/>
            <person name="Debuchy R."/>
            <person name="Gladieux P."/>
            <person name="Thoren M.H."/>
            <person name="Johannesson H."/>
        </authorList>
    </citation>
    <scope>NUCLEOTIDE SEQUENCE</scope>
    <source>
        <strain evidence="2">CBS 333.67</strain>
    </source>
</reference>
<evidence type="ECO:0000313" key="3">
    <source>
        <dbReference type="Proteomes" id="UP001273166"/>
    </source>
</evidence>
<protein>
    <submittedName>
        <fullName evidence="2">Uncharacterized protein</fullName>
    </submittedName>
</protein>
<dbReference type="EMBL" id="JAUDZG010000007">
    <property type="protein sequence ID" value="KAK3301932.1"/>
    <property type="molecule type" value="Genomic_DNA"/>
</dbReference>
<proteinExistence type="predicted"/>
<sequence length="117" mass="13217">MVSIAPTSLSASSVVPSTSKIPTSVDEAPRTIRFTNVEHLRETIESTTSDILIVTDITPAQFADFDREDGPLRGVRFRQYNSNSQILIITIPTRLHEALHLELYQSFMRDGQNWSIR</sequence>
<feature type="compositionally biased region" description="Low complexity" evidence="1">
    <location>
        <begin position="1"/>
        <end position="19"/>
    </location>
</feature>
<dbReference type="GeneID" id="87882482"/>
<keyword evidence="3" id="KW-1185">Reference proteome</keyword>
<feature type="region of interest" description="Disordered" evidence="1">
    <location>
        <begin position="1"/>
        <end position="22"/>
    </location>
</feature>
<dbReference type="AlphaFoldDB" id="A0AAJ0GL72"/>
<evidence type="ECO:0000313" key="2">
    <source>
        <dbReference type="EMBL" id="KAK3301932.1"/>
    </source>
</evidence>
<gene>
    <name evidence="2" type="ORF">B0T15DRAFT_286927</name>
</gene>
<evidence type="ECO:0000256" key="1">
    <source>
        <dbReference type="SAM" id="MobiDB-lite"/>
    </source>
</evidence>